<dbReference type="HOGENOM" id="CLU_136263_0_0_7"/>
<dbReference type="STRING" id="96561.Dole_0575"/>
<accession>A8ZU73</accession>
<dbReference type="EMBL" id="CP000859">
    <property type="protein sequence ID" value="ABW66385.1"/>
    <property type="molecule type" value="Genomic_DNA"/>
</dbReference>
<dbReference type="AlphaFoldDB" id="A8ZU73"/>
<sequence length="132" mass="13911">MQALLVGSNRPAFTAMSAALEAAGFAVKWADTCESALAVSEAGPLDLVIVDERVEGADGLECIKTMVTRNPFLNCAAVSTRSPEDFHEASEGLGVLMQLPPVPGEAHARKLIDHLSAILNLGKKAGKKERAK</sequence>
<proteinExistence type="predicted"/>
<protein>
    <submittedName>
        <fullName evidence="3">Response regulator receiver protein</fullName>
    </submittedName>
</protein>
<evidence type="ECO:0000259" key="2">
    <source>
        <dbReference type="PROSITE" id="PS50110"/>
    </source>
</evidence>
<dbReference type="Proteomes" id="UP000008561">
    <property type="component" value="Chromosome"/>
</dbReference>
<dbReference type="SUPFAM" id="SSF52172">
    <property type="entry name" value="CheY-like"/>
    <property type="match status" value="1"/>
</dbReference>
<dbReference type="InterPro" id="IPR011006">
    <property type="entry name" value="CheY-like_superfamily"/>
</dbReference>
<keyword evidence="4" id="KW-1185">Reference proteome</keyword>
<keyword evidence="1" id="KW-0597">Phosphoprotein</keyword>
<evidence type="ECO:0000256" key="1">
    <source>
        <dbReference type="PROSITE-ProRule" id="PRU00169"/>
    </source>
</evidence>
<feature type="modified residue" description="4-aspartylphosphate" evidence="1">
    <location>
        <position position="51"/>
    </location>
</feature>
<name>A8ZU73_DESOH</name>
<dbReference type="CDD" id="cd00156">
    <property type="entry name" value="REC"/>
    <property type="match status" value="1"/>
</dbReference>
<dbReference type="GO" id="GO:0000160">
    <property type="term" value="P:phosphorelay signal transduction system"/>
    <property type="evidence" value="ECO:0007669"/>
    <property type="project" value="InterPro"/>
</dbReference>
<gene>
    <name evidence="3" type="ordered locus">Dole_0575</name>
</gene>
<reference evidence="3 4" key="1">
    <citation type="submission" date="2007-10" db="EMBL/GenBank/DDBJ databases">
        <title>Complete sequence of Desulfococcus oleovorans Hxd3.</title>
        <authorList>
            <consortium name="US DOE Joint Genome Institute"/>
            <person name="Copeland A."/>
            <person name="Lucas S."/>
            <person name="Lapidus A."/>
            <person name="Barry K."/>
            <person name="Glavina del Rio T."/>
            <person name="Dalin E."/>
            <person name="Tice H."/>
            <person name="Pitluck S."/>
            <person name="Kiss H."/>
            <person name="Brettin T."/>
            <person name="Bruce D."/>
            <person name="Detter J.C."/>
            <person name="Han C."/>
            <person name="Schmutz J."/>
            <person name="Larimer F."/>
            <person name="Land M."/>
            <person name="Hauser L."/>
            <person name="Kyrpides N."/>
            <person name="Kim E."/>
            <person name="Wawrik B."/>
            <person name="Richardson P."/>
        </authorList>
    </citation>
    <scope>NUCLEOTIDE SEQUENCE [LARGE SCALE GENOMIC DNA]</scope>
    <source>
        <strain evidence="4">DSM 6200 / JCM 39069 / Hxd3</strain>
    </source>
</reference>
<dbReference type="KEGG" id="dol:Dole_0575"/>
<feature type="domain" description="Response regulatory" evidence="2">
    <location>
        <begin position="2"/>
        <end position="116"/>
    </location>
</feature>
<dbReference type="eggNOG" id="COG0784">
    <property type="taxonomic scope" value="Bacteria"/>
</dbReference>
<evidence type="ECO:0000313" key="4">
    <source>
        <dbReference type="Proteomes" id="UP000008561"/>
    </source>
</evidence>
<organism evidence="3 4">
    <name type="scientific">Desulfosudis oleivorans (strain DSM 6200 / JCM 39069 / Hxd3)</name>
    <name type="common">Desulfococcus oleovorans</name>
    <dbReference type="NCBI Taxonomy" id="96561"/>
    <lineage>
        <taxon>Bacteria</taxon>
        <taxon>Pseudomonadati</taxon>
        <taxon>Thermodesulfobacteriota</taxon>
        <taxon>Desulfobacteria</taxon>
        <taxon>Desulfobacterales</taxon>
        <taxon>Desulfosudaceae</taxon>
        <taxon>Desulfosudis</taxon>
    </lineage>
</organism>
<dbReference type="RefSeq" id="WP_012174004.1">
    <property type="nucleotide sequence ID" value="NC_009943.1"/>
</dbReference>
<dbReference type="PROSITE" id="PS50110">
    <property type="entry name" value="RESPONSE_REGULATORY"/>
    <property type="match status" value="1"/>
</dbReference>
<evidence type="ECO:0000313" key="3">
    <source>
        <dbReference type="EMBL" id="ABW66385.1"/>
    </source>
</evidence>
<dbReference type="Gene3D" id="3.40.50.2300">
    <property type="match status" value="1"/>
</dbReference>
<dbReference type="Pfam" id="PF00072">
    <property type="entry name" value="Response_reg"/>
    <property type="match status" value="1"/>
</dbReference>
<dbReference type="InterPro" id="IPR001789">
    <property type="entry name" value="Sig_transdc_resp-reg_receiver"/>
</dbReference>